<evidence type="ECO:0000313" key="1">
    <source>
        <dbReference type="EMBL" id="KAL2811253.1"/>
    </source>
</evidence>
<organism evidence="1 2">
    <name type="scientific">Aspergillus granulosus</name>
    <dbReference type="NCBI Taxonomy" id="176169"/>
    <lineage>
        <taxon>Eukaryota</taxon>
        <taxon>Fungi</taxon>
        <taxon>Dikarya</taxon>
        <taxon>Ascomycota</taxon>
        <taxon>Pezizomycotina</taxon>
        <taxon>Eurotiomycetes</taxon>
        <taxon>Eurotiomycetidae</taxon>
        <taxon>Eurotiales</taxon>
        <taxon>Aspergillaceae</taxon>
        <taxon>Aspergillus</taxon>
        <taxon>Aspergillus subgen. Nidulantes</taxon>
    </lineage>
</organism>
<sequence>METVKDCSDEDTTQEQILALGQIARRHLQILEWSLFWCMCALGWGFDTQVNGAITSVPAFRAYYGYDYKGSPTIPAH</sequence>
<name>A0ABR4H710_9EURO</name>
<comment type="caution">
    <text evidence="1">The sequence shown here is derived from an EMBL/GenBank/DDBJ whole genome shotgun (WGS) entry which is preliminary data.</text>
</comment>
<dbReference type="EMBL" id="JBFXLT010000060">
    <property type="protein sequence ID" value="KAL2811253.1"/>
    <property type="molecule type" value="Genomic_DNA"/>
</dbReference>
<dbReference type="Proteomes" id="UP001610334">
    <property type="component" value="Unassembled WGS sequence"/>
</dbReference>
<protein>
    <recommendedName>
        <fullName evidence="3">Major facilitator superfamily (MFS) profile domain-containing protein</fullName>
    </recommendedName>
</protein>
<evidence type="ECO:0008006" key="3">
    <source>
        <dbReference type="Google" id="ProtNLM"/>
    </source>
</evidence>
<accession>A0ABR4H710</accession>
<keyword evidence="2" id="KW-1185">Reference proteome</keyword>
<proteinExistence type="predicted"/>
<reference evidence="1 2" key="1">
    <citation type="submission" date="2024-07" db="EMBL/GenBank/DDBJ databases">
        <title>Section-level genome sequencing and comparative genomics of Aspergillus sections Usti and Cavernicolus.</title>
        <authorList>
            <consortium name="Lawrence Berkeley National Laboratory"/>
            <person name="Nybo J.L."/>
            <person name="Vesth T.C."/>
            <person name="Theobald S."/>
            <person name="Frisvad J.C."/>
            <person name="Larsen T.O."/>
            <person name="Kjaerboelling I."/>
            <person name="Rothschild-Mancinelli K."/>
            <person name="Lyhne E.K."/>
            <person name="Kogle M.E."/>
            <person name="Barry K."/>
            <person name="Clum A."/>
            <person name="Na H."/>
            <person name="Ledsgaard L."/>
            <person name="Lin J."/>
            <person name="Lipzen A."/>
            <person name="Kuo A."/>
            <person name="Riley R."/>
            <person name="Mondo S."/>
            <person name="Labutti K."/>
            <person name="Haridas S."/>
            <person name="Pangalinan J."/>
            <person name="Salamov A.A."/>
            <person name="Simmons B.A."/>
            <person name="Magnuson J.K."/>
            <person name="Chen J."/>
            <person name="Drula E."/>
            <person name="Henrissat B."/>
            <person name="Wiebenga A."/>
            <person name="Lubbers R.J."/>
            <person name="Gomes A.C."/>
            <person name="Makela M.R."/>
            <person name="Stajich J."/>
            <person name="Grigoriev I.V."/>
            <person name="Mortensen U.H."/>
            <person name="De Vries R.P."/>
            <person name="Baker S.E."/>
            <person name="Andersen M.R."/>
        </authorList>
    </citation>
    <scope>NUCLEOTIDE SEQUENCE [LARGE SCALE GENOMIC DNA]</scope>
    <source>
        <strain evidence="1 2">CBS 588.65</strain>
    </source>
</reference>
<evidence type="ECO:0000313" key="2">
    <source>
        <dbReference type="Proteomes" id="UP001610334"/>
    </source>
</evidence>
<gene>
    <name evidence="1" type="ORF">BJX63DRAFT_433545</name>
</gene>